<protein>
    <submittedName>
        <fullName evidence="1">Uncharacterized protein</fullName>
    </submittedName>
</protein>
<sequence>MTHYVFIMQDSDLSCSGFTSGKCLLILHGSGFCCR</sequence>
<evidence type="ECO:0000313" key="1">
    <source>
        <dbReference type="EMBL" id="JAH80088.1"/>
    </source>
</evidence>
<organism evidence="1">
    <name type="scientific">Anguilla anguilla</name>
    <name type="common">European freshwater eel</name>
    <name type="synonym">Muraena anguilla</name>
    <dbReference type="NCBI Taxonomy" id="7936"/>
    <lineage>
        <taxon>Eukaryota</taxon>
        <taxon>Metazoa</taxon>
        <taxon>Chordata</taxon>
        <taxon>Craniata</taxon>
        <taxon>Vertebrata</taxon>
        <taxon>Euteleostomi</taxon>
        <taxon>Actinopterygii</taxon>
        <taxon>Neopterygii</taxon>
        <taxon>Teleostei</taxon>
        <taxon>Anguilliformes</taxon>
        <taxon>Anguillidae</taxon>
        <taxon>Anguilla</taxon>
    </lineage>
</organism>
<accession>A0A0E9VS25</accession>
<reference evidence="1" key="1">
    <citation type="submission" date="2014-11" db="EMBL/GenBank/DDBJ databases">
        <authorList>
            <person name="Amaro Gonzalez C."/>
        </authorList>
    </citation>
    <scope>NUCLEOTIDE SEQUENCE</scope>
</reference>
<dbReference type="AlphaFoldDB" id="A0A0E9VS25"/>
<reference evidence="1" key="2">
    <citation type="journal article" date="2015" name="Fish Shellfish Immunol.">
        <title>Early steps in the European eel (Anguilla anguilla)-Vibrio vulnificus interaction in the gills: Role of the RtxA13 toxin.</title>
        <authorList>
            <person name="Callol A."/>
            <person name="Pajuelo D."/>
            <person name="Ebbesson L."/>
            <person name="Teles M."/>
            <person name="MacKenzie S."/>
            <person name="Amaro C."/>
        </authorList>
    </citation>
    <scope>NUCLEOTIDE SEQUENCE</scope>
</reference>
<proteinExistence type="predicted"/>
<dbReference type="EMBL" id="GBXM01028489">
    <property type="protein sequence ID" value="JAH80088.1"/>
    <property type="molecule type" value="Transcribed_RNA"/>
</dbReference>
<name>A0A0E9VS25_ANGAN</name>